<proteinExistence type="predicted"/>
<accession>A0A1M6HXC1</accession>
<dbReference type="EMBL" id="FQZG01000035">
    <property type="protein sequence ID" value="SHJ26707.1"/>
    <property type="molecule type" value="Genomic_DNA"/>
</dbReference>
<dbReference type="SUPFAM" id="SSF50151">
    <property type="entry name" value="SacY-like RNA-binding domain"/>
    <property type="match status" value="1"/>
</dbReference>
<evidence type="ECO:0000256" key="3">
    <source>
        <dbReference type="ARBA" id="ARBA00023163"/>
    </source>
</evidence>
<dbReference type="STRING" id="1123357.SAMN02745244_02096"/>
<name>A0A1M6HXC1_9ACTN</name>
<feature type="domain" description="PRD" evidence="4">
    <location>
        <begin position="63"/>
        <end position="168"/>
    </location>
</feature>
<dbReference type="RefSeq" id="WP_073187964.1">
    <property type="nucleotide sequence ID" value="NZ_FQZG01000035.1"/>
</dbReference>
<keyword evidence="6" id="KW-1185">Reference proteome</keyword>
<keyword evidence="3" id="KW-0804">Transcription</keyword>
<evidence type="ECO:0000256" key="2">
    <source>
        <dbReference type="ARBA" id="ARBA00023015"/>
    </source>
</evidence>
<dbReference type="PROSITE" id="PS51372">
    <property type="entry name" value="PRD_2"/>
    <property type="match status" value="2"/>
</dbReference>
<dbReference type="Gene3D" id="1.20.58.1950">
    <property type="match status" value="1"/>
</dbReference>
<dbReference type="SUPFAM" id="SSF63520">
    <property type="entry name" value="PTS-regulatory domain, PRD"/>
    <property type="match status" value="2"/>
</dbReference>
<keyword evidence="2" id="KW-0805">Transcription regulation</keyword>
<evidence type="ECO:0000259" key="4">
    <source>
        <dbReference type="PROSITE" id="PS51372"/>
    </source>
</evidence>
<dbReference type="InterPro" id="IPR036634">
    <property type="entry name" value="PRD_sf"/>
</dbReference>
<dbReference type="GO" id="GO:0006355">
    <property type="term" value="P:regulation of DNA-templated transcription"/>
    <property type="evidence" value="ECO:0007669"/>
    <property type="project" value="InterPro"/>
</dbReference>
<dbReference type="InterPro" id="IPR004341">
    <property type="entry name" value="CAT_RNA-bd_dom"/>
</dbReference>
<feature type="domain" description="PRD" evidence="4">
    <location>
        <begin position="169"/>
        <end position="279"/>
    </location>
</feature>
<sequence length="281" mass="30834">MRVTTVFNNNVVLAVDELGRDVVLTVRGVGFQQRRGGAVDPELVQRVFVPADNPASVGQMIAAVPPERFALINELFAQAVASLGARLPPLALIAAVDHIHQAIERVGRGEIMEYPLRAEVAYLHPEELRVAEELVRRLNDELGPKLPEGEAFALAMHLFHAVTGTANMEETFVHSGLIRQVFDLVAQVYGPEFDSNSIDAARFATHLRYFFVRARGDRQLEAETGGIGAELAAQNPGAYRLAERIQALLELRLGSPVSADEVGYLTLHVARLEMGMRRAAR</sequence>
<dbReference type="InterPro" id="IPR036650">
    <property type="entry name" value="CAT_RNA-bd_dom_sf"/>
</dbReference>
<evidence type="ECO:0000313" key="6">
    <source>
        <dbReference type="Proteomes" id="UP000184512"/>
    </source>
</evidence>
<dbReference type="Gene3D" id="2.30.24.10">
    <property type="entry name" value="CAT RNA-binding domain"/>
    <property type="match status" value="1"/>
</dbReference>
<protein>
    <submittedName>
        <fullName evidence="5">Transcriptional antiterminator, BglG family</fullName>
    </submittedName>
</protein>
<dbReference type="InterPro" id="IPR050661">
    <property type="entry name" value="BglG_antiterminators"/>
</dbReference>
<reference evidence="5 6" key="1">
    <citation type="submission" date="2016-11" db="EMBL/GenBank/DDBJ databases">
        <authorList>
            <person name="Jaros S."/>
            <person name="Januszkiewicz K."/>
            <person name="Wedrychowicz H."/>
        </authorList>
    </citation>
    <scope>NUCLEOTIDE SEQUENCE [LARGE SCALE GENOMIC DNA]</scope>
    <source>
        <strain evidence="5 6">DSM 12906</strain>
    </source>
</reference>
<organism evidence="5 6">
    <name type="scientific">Tessaracoccus bendigoensis DSM 12906</name>
    <dbReference type="NCBI Taxonomy" id="1123357"/>
    <lineage>
        <taxon>Bacteria</taxon>
        <taxon>Bacillati</taxon>
        <taxon>Actinomycetota</taxon>
        <taxon>Actinomycetes</taxon>
        <taxon>Propionibacteriales</taxon>
        <taxon>Propionibacteriaceae</taxon>
        <taxon>Tessaracoccus</taxon>
    </lineage>
</organism>
<dbReference type="PANTHER" id="PTHR30185">
    <property type="entry name" value="CRYPTIC BETA-GLUCOSIDE BGL OPERON ANTITERMINATOR"/>
    <property type="match status" value="1"/>
</dbReference>
<evidence type="ECO:0000256" key="1">
    <source>
        <dbReference type="ARBA" id="ARBA00022737"/>
    </source>
</evidence>
<dbReference type="Gene3D" id="1.20.890.100">
    <property type="match status" value="1"/>
</dbReference>
<dbReference type="SMART" id="SM01061">
    <property type="entry name" value="CAT_RBD"/>
    <property type="match status" value="1"/>
</dbReference>
<dbReference type="Gene3D" id="1.10.1790.10">
    <property type="entry name" value="PRD domain"/>
    <property type="match status" value="1"/>
</dbReference>
<gene>
    <name evidence="5" type="ORF">SAMN02745244_02096</name>
</gene>
<dbReference type="PANTHER" id="PTHR30185:SF18">
    <property type="entry name" value="TRANSCRIPTIONAL REGULATOR MTLR"/>
    <property type="match status" value="1"/>
</dbReference>
<dbReference type="AlphaFoldDB" id="A0A1M6HXC1"/>
<keyword evidence="1" id="KW-0677">Repeat</keyword>
<evidence type="ECO:0000313" key="5">
    <source>
        <dbReference type="EMBL" id="SHJ26707.1"/>
    </source>
</evidence>
<dbReference type="OrthoDB" id="9813552at2"/>
<dbReference type="InterPro" id="IPR011608">
    <property type="entry name" value="PRD"/>
</dbReference>
<dbReference type="Proteomes" id="UP000184512">
    <property type="component" value="Unassembled WGS sequence"/>
</dbReference>
<dbReference type="GO" id="GO:0003723">
    <property type="term" value="F:RNA binding"/>
    <property type="evidence" value="ECO:0007669"/>
    <property type="project" value="InterPro"/>
</dbReference>
<dbReference type="Pfam" id="PF03123">
    <property type="entry name" value="CAT_RBD"/>
    <property type="match status" value="1"/>
</dbReference>
<dbReference type="Pfam" id="PF00874">
    <property type="entry name" value="PRD"/>
    <property type="match status" value="2"/>
</dbReference>